<dbReference type="Proteomes" id="UP001179952">
    <property type="component" value="Unassembled WGS sequence"/>
</dbReference>
<keyword evidence="6" id="KW-0539">Nucleus</keyword>
<dbReference type="SMART" id="SM00717">
    <property type="entry name" value="SANT"/>
    <property type="match status" value="2"/>
</dbReference>
<name>A0AAV9AAR9_ACOGR</name>
<evidence type="ECO:0000256" key="4">
    <source>
        <dbReference type="ARBA" id="ARBA00023125"/>
    </source>
</evidence>
<keyword evidence="4" id="KW-0238">DNA-binding</keyword>
<dbReference type="EMBL" id="JAUJYN010000011">
    <property type="protein sequence ID" value="KAK1261262.1"/>
    <property type="molecule type" value="Genomic_DNA"/>
</dbReference>
<keyword evidence="2" id="KW-0677">Repeat</keyword>
<sequence length="410" mass="46100">MGKGDQGVVFMRKRSLWTAAEDDILKNYVKIHGAHQWKEVEKITGLKRSGKSCWLRWKDHLQPGLNKTKLSEEEKELINQLQAMHGNKWSIIASQLPGRTDNEIKNYWHTKGKRKTTIQNENTSSPPSTCLPPVQPRLHSMQWQASPCLPPLTTELPSIQFSTTLVGEGSGSDQNSIAHVGGEMDCMWSDGWWSTHDPPLQPADVHKMTSHGGTIDQHGLQEVMMLFSEDQNEFDWGKVYQRLQVSQDVVDTNGGFIDDEGMKVMSHSSVEADQPNHEIQASSTYPPLLQPDVQWNATPSLMDLDQQYCNQPFQFSSSQQLLSPPTTTGLPSIQLISEGRNYGLQNIDEEVHNMTSHGGTIDKNGLQEVMMLFSEDEKEFDWGNVYKSLDVVEDPCAIEYYIQNASGAGN</sequence>
<evidence type="ECO:0000256" key="3">
    <source>
        <dbReference type="ARBA" id="ARBA00023015"/>
    </source>
</evidence>
<evidence type="ECO:0000313" key="9">
    <source>
        <dbReference type="EMBL" id="KAK1261262.1"/>
    </source>
</evidence>
<comment type="subcellular location">
    <subcellularLocation>
        <location evidence="1">Nucleus</location>
    </subcellularLocation>
</comment>
<dbReference type="Gene3D" id="1.10.10.60">
    <property type="entry name" value="Homeodomain-like"/>
    <property type="match status" value="2"/>
</dbReference>
<dbReference type="InterPro" id="IPR009057">
    <property type="entry name" value="Homeodomain-like_sf"/>
</dbReference>
<accession>A0AAV9AAR9</accession>
<gene>
    <name evidence="9" type="ORF">QJS04_geneDACA018016</name>
</gene>
<dbReference type="GO" id="GO:0005634">
    <property type="term" value="C:nucleus"/>
    <property type="evidence" value="ECO:0007669"/>
    <property type="project" value="UniProtKB-SubCell"/>
</dbReference>
<dbReference type="PANTHER" id="PTHR47995:SF18">
    <property type="entry name" value="TRANSCRIPTION FACTOR MYB65"/>
    <property type="match status" value="1"/>
</dbReference>
<dbReference type="AlphaFoldDB" id="A0AAV9AAR9"/>
<reference evidence="9" key="2">
    <citation type="submission" date="2023-06" db="EMBL/GenBank/DDBJ databases">
        <authorList>
            <person name="Ma L."/>
            <person name="Liu K.-W."/>
            <person name="Li Z."/>
            <person name="Hsiao Y.-Y."/>
            <person name="Qi Y."/>
            <person name="Fu T."/>
            <person name="Tang G."/>
            <person name="Zhang D."/>
            <person name="Sun W.-H."/>
            <person name="Liu D.-K."/>
            <person name="Li Y."/>
            <person name="Chen G.-Z."/>
            <person name="Liu X.-D."/>
            <person name="Liao X.-Y."/>
            <person name="Jiang Y.-T."/>
            <person name="Yu X."/>
            <person name="Hao Y."/>
            <person name="Huang J."/>
            <person name="Zhao X.-W."/>
            <person name="Ke S."/>
            <person name="Chen Y.-Y."/>
            <person name="Wu W.-L."/>
            <person name="Hsu J.-L."/>
            <person name="Lin Y.-F."/>
            <person name="Huang M.-D."/>
            <person name="Li C.-Y."/>
            <person name="Huang L."/>
            <person name="Wang Z.-W."/>
            <person name="Zhao X."/>
            <person name="Zhong W.-Y."/>
            <person name="Peng D.-H."/>
            <person name="Ahmad S."/>
            <person name="Lan S."/>
            <person name="Zhang J.-S."/>
            <person name="Tsai W.-C."/>
            <person name="Van De Peer Y."/>
            <person name="Liu Z.-J."/>
        </authorList>
    </citation>
    <scope>NUCLEOTIDE SEQUENCE</scope>
    <source>
        <strain evidence="9">SCP</strain>
        <tissue evidence="9">Leaves</tissue>
    </source>
</reference>
<dbReference type="GO" id="GO:0003677">
    <property type="term" value="F:DNA binding"/>
    <property type="evidence" value="ECO:0007669"/>
    <property type="project" value="UniProtKB-KW"/>
</dbReference>
<keyword evidence="3" id="KW-0805">Transcription regulation</keyword>
<protein>
    <submittedName>
        <fullName evidence="9">Transcription factor MYB23</fullName>
    </submittedName>
</protein>
<evidence type="ECO:0000313" key="10">
    <source>
        <dbReference type="Proteomes" id="UP001179952"/>
    </source>
</evidence>
<reference evidence="9" key="1">
    <citation type="journal article" date="2023" name="Nat. Commun.">
        <title>Diploid and tetraploid genomes of Acorus and the evolution of monocots.</title>
        <authorList>
            <person name="Ma L."/>
            <person name="Liu K.W."/>
            <person name="Li Z."/>
            <person name="Hsiao Y.Y."/>
            <person name="Qi Y."/>
            <person name="Fu T."/>
            <person name="Tang G.D."/>
            <person name="Zhang D."/>
            <person name="Sun W.H."/>
            <person name="Liu D.K."/>
            <person name="Li Y."/>
            <person name="Chen G.Z."/>
            <person name="Liu X.D."/>
            <person name="Liao X.Y."/>
            <person name="Jiang Y.T."/>
            <person name="Yu X."/>
            <person name="Hao Y."/>
            <person name="Huang J."/>
            <person name="Zhao X.W."/>
            <person name="Ke S."/>
            <person name="Chen Y.Y."/>
            <person name="Wu W.L."/>
            <person name="Hsu J.L."/>
            <person name="Lin Y.F."/>
            <person name="Huang M.D."/>
            <person name="Li C.Y."/>
            <person name="Huang L."/>
            <person name="Wang Z.W."/>
            <person name="Zhao X."/>
            <person name="Zhong W.Y."/>
            <person name="Peng D.H."/>
            <person name="Ahmad S."/>
            <person name="Lan S."/>
            <person name="Zhang J.S."/>
            <person name="Tsai W.C."/>
            <person name="Van de Peer Y."/>
            <person name="Liu Z.J."/>
        </authorList>
    </citation>
    <scope>NUCLEOTIDE SEQUENCE</scope>
    <source>
        <strain evidence="9">SCP</strain>
    </source>
</reference>
<dbReference type="InterPro" id="IPR017930">
    <property type="entry name" value="Myb_dom"/>
</dbReference>
<feature type="domain" description="Myb-like" evidence="7">
    <location>
        <begin position="13"/>
        <end position="61"/>
    </location>
</feature>
<evidence type="ECO:0000256" key="5">
    <source>
        <dbReference type="ARBA" id="ARBA00023163"/>
    </source>
</evidence>
<dbReference type="PANTHER" id="PTHR47995">
    <property type="entry name" value="TRANSCRIPTION FACTOR MYB33-RELATED"/>
    <property type="match status" value="1"/>
</dbReference>
<evidence type="ECO:0000259" key="8">
    <source>
        <dbReference type="PROSITE" id="PS51294"/>
    </source>
</evidence>
<comment type="caution">
    <text evidence="9">The sequence shown here is derived from an EMBL/GenBank/DDBJ whole genome shotgun (WGS) entry which is preliminary data.</text>
</comment>
<dbReference type="PROSITE" id="PS50090">
    <property type="entry name" value="MYB_LIKE"/>
    <property type="match status" value="2"/>
</dbReference>
<organism evidence="9 10">
    <name type="scientific">Acorus gramineus</name>
    <name type="common">Dwarf sweet flag</name>
    <dbReference type="NCBI Taxonomy" id="55184"/>
    <lineage>
        <taxon>Eukaryota</taxon>
        <taxon>Viridiplantae</taxon>
        <taxon>Streptophyta</taxon>
        <taxon>Embryophyta</taxon>
        <taxon>Tracheophyta</taxon>
        <taxon>Spermatophyta</taxon>
        <taxon>Magnoliopsida</taxon>
        <taxon>Liliopsida</taxon>
        <taxon>Acoraceae</taxon>
        <taxon>Acorus</taxon>
    </lineage>
</organism>
<dbReference type="CDD" id="cd00167">
    <property type="entry name" value="SANT"/>
    <property type="match status" value="2"/>
</dbReference>
<keyword evidence="10" id="KW-1185">Reference proteome</keyword>
<dbReference type="PROSITE" id="PS51294">
    <property type="entry name" value="HTH_MYB"/>
    <property type="match status" value="2"/>
</dbReference>
<proteinExistence type="predicted"/>
<dbReference type="Pfam" id="PF00249">
    <property type="entry name" value="Myb_DNA-binding"/>
    <property type="match status" value="2"/>
</dbReference>
<feature type="domain" description="HTH myb-type" evidence="8">
    <location>
        <begin position="66"/>
        <end position="116"/>
    </location>
</feature>
<evidence type="ECO:0000256" key="2">
    <source>
        <dbReference type="ARBA" id="ARBA00022737"/>
    </source>
</evidence>
<evidence type="ECO:0000256" key="1">
    <source>
        <dbReference type="ARBA" id="ARBA00004123"/>
    </source>
</evidence>
<evidence type="ECO:0000256" key="6">
    <source>
        <dbReference type="ARBA" id="ARBA00023242"/>
    </source>
</evidence>
<feature type="domain" description="Myb-like" evidence="7">
    <location>
        <begin position="62"/>
        <end position="110"/>
    </location>
</feature>
<dbReference type="InterPro" id="IPR001005">
    <property type="entry name" value="SANT/Myb"/>
</dbReference>
<keyword evidence="5" id="KW-0804">Transcription</keyword>
<feature type="domain" description="HTH myb-type" evidence="8">
    <location>
        <begin position="12"/>
        <end position="65"/>
    </location>
</feature>
<evidence type="ECO:0000259" key="7">
    <source>
        <dbReference type="PROSITE" id="PS50090"/>
    </source>
</evidence>
<dbReference type="SUPFAM" id="SSF46689">
    <property type="entry name" value="Homeodomain-like"/>
    <property type="match status" value="1"/>
</dbReference>